<dbReference type="InterPro" id="IPR054052">
    <property type="entry name" value="Y16Q-like"/>
</dbReference>
<dbReference type="AlphaFoldDB" id="A0A317GIJ7"/>
<proteinExistence type="predicted"/>
<evidence type="ECO:0000313" key="2">
    <source>
        <dbReference type="Proteomes" id="UP000245866"/>
    </source>
</evidence>
<dbReference type="Proteomes" id="UP000245866">
    <property type="component" value="Unassembled WGS sequence"/>
</dbReference>
<name>A0A317GIJ7_LIMRT</name>
<reference evidence="1 2" key="1">
    <citation type="journal article" date="2018" name="Front. Microbiol.">
        <title>Comparative Genomics of the Herbivore Gut Symbiont Lactobacillus reuteri Reveals Genetic Diversity and Lifestyle Adaptation.</title>
        <authorList>
            <person name="Zhao J."/>
        </authorList>
    </citation>
    <scope>NUCLEOTIDE SEQUENCE [LARGE SCALE GENOMIC DNA]</scope>
    <source>
        <strain evidence="1 2">LR12</strain>
    </source>
</reference>
<sequence length="148" mass="17373">MVGNMLIIAELKNTKVYHAFTYRGAAISDMQYLDDKGNLVRDPQGMSVNFVGSYFIPTGEWRFEQGDYGSFIEYLRNHLGGNKEMQKHIIELTRERDDLGLKISKLKKFMKSDDFYNLDKDDQERLKAQKSAMKAYKHILNERIHRED</sequence>
<evidence type="ECO:0000313" key="1">
    <source>
        <dbReference type="EMBL" id="PWT48106.1"/>
    </source>
</evidence>
<comment type="caution">
    <text evidence="1">The sequence shown here is derived from an EMBL/GenBank/DDBJ whole genome shotgun (WGS) entry which is preliminary data.</text>
</comment>
<dbReference type="RefSeq" id="WP_134907126.1">
    <property type="nucleotide sequence ID" value="NZ_JAJAOX010000190.1"/>
</dbReference>
<dbReference type="EMBL" id="QGHS01000027">
    <property type="protein sequence ID" value="PWT48106.1"/>
    <property type="molecule type" value="Genomic_DNA"/>
</dbReference>
<accession>A0A317GIJ7</accession>
<gene>
    <name evidence="1" type="ORF">DKZ23_03485</name>
</gene>
<organism evidence="1 2">
    <name type="scientific">Limosilactobacillus reuteri</name>
    <name type="common">Lactobacillus reuteri</name>
    <dbReference type="NCBI Taxonomy" id="1598"/>
    <lineage>
        <taxon>Bacteria</taxon>
        <taxon>Bacillati</taxon>
        <taxon>Bacillota</taxon>
        <taxon>Bacilli</taxon>
        <taxon>Lactobacillales</taxon>
        <taxon>Lactobacillaceae</taxon>
        <taxon>Limosilactobacillus</taxon>
    </lineage>
</organism>
<dbReference type="Pfam" id="PF21825">
    <property type="entry name" value="crAss001_48"/>
    <property type="match status" value="1"/>
</dbReference>
<protein>
    <submittedName>
        <fullName evidence="1">Uncharacterized protein</fullName>
    </submittedName>
</protein>